<feature type="region of interest" description="Disordered" evidence="8">
    <location>
        <begin position="27"/>
        <end position="48"/>
    </location>
</feature>
<dbReference type="InterPro" id="IPR008844">
    <property type="entry name" value="Spore_GerAC-like"/>
</dbReference>
<evidence type="ECO:0000256" key="6">
    <source>
        <dbReference type="ARBA" id="ARBA00023139"/>
    </source>
</evidence>
<dbReference type="AlphaFoldDB" id="A0A9E6ZJF6"/>
<evidence type="ECO:0000313" key="11">
    <source>
        <dbReference type="EMBL" id="UNO50463.1"/>
    </source>
</evidence>
<evidence type="ECO:0000259" key="10">
    <source>
        <dbReference type="Pfam" id="PF25198"/>
    </source>
</evidence>
<keyword evidence="12" id="KW-1185">Reference proteome</keyword>
<dbReference type="GO" id="GO:0009847">
    <property type="term" value="P:spore germination"/>
    <property type="evidence" value="ECO:0007669"/>
    <property type="project" value="InterPro"/>
</dbReference>
<dbReference type="NCBIfam" id="TIGR02887">
    <property type="entry name" value="spore_ger_x_C"/>
    <property type="match status" value="1"/>
</dbReference>
<name>A0A9E6ZJF6_ALIAG</name>
<feature type="compositionally biased region" description="Polar residues" evidence="8">
    <location>
        <begin position="353"/>
        <end position="362"/>
    </location>
</feature>
<comment type="similarity">
    <text evidence="2">Belongs to the GerABKC lipoprotein family.</text>
</comment>
<evidence type="ECO:0000259" key="9">
    <source>
        <dbReference type="Pfam" id="PF05504"/>
    </source>
</evidence>
<evidence type="ECO:0000256" key="1">
    <source>
        <dbReference type="ARBA" id="ARBA00004635"/>
    </source>
</evidence>
<keyword evidence="7" id="KW-0449">Lipoprotein</keyword>
<dbReference type="Gene3D" id="3.30.300.210">
    <property type="entry name" value="Nutrient germinant receptor protein C, domain 3"/>
    <property type="match status" value="1"/>
</dbReference>
<keyword evidence="4" id="KW-0732">Signal</keyword>
<evidence type="ECO:0000313" key="12">
    <source>
        <dbReference type="Proteomes" id="UP000829401"/>
    </source>
</evidence>
<feature type="domain" description="Spore germination protein N-terminal" evidence="10">
    <location>
        <begin position="1"/>
        <end position="175"/>
    </location>
</feature>
<keyword evidence="6" id="KW-0564">Palmitate</keyword>
<accession>A0A9E6ZJF6</accession>
<sequence>MNIVIALGIDRTDDGLVRVTAQLVNPDAAPSAGGSGSGSGEGSGKGGAPFIIREETGTIIEDAMDKFKADVPHLMYLAHNTVLVFGSDYAKQGIDGALDYFERNRYFRRNQLFLVTPGQAQDVLSAPSEPEPLNALGLRALVEQIGEMFRVVNSEQLEVMKEYLSPSQASVLSLVDRGATGHILMKGVALFRGAKMVDVLTVDETKGLAWLMMDTRQVVIPLPCDAKDGDVGSAVRLLGSHTQVIPRFGSDGVSFLVKVQARAEIDRLCPNDRLSEKTYQQLEQKTAKYMERHMQAVMTKLQADDVDACQFGTRLFIEDPHTWRQISAQWPAYFARAQVRCNVRVHITRTALSSNTPESAASRSGLAPPAGRGVITQ</sequence>
<evidence type="ECO:0000256" key="5">
    <source>
        <dbReference type="ARBA" id="ARBA00023136"/>
    </source>
</evidence>
<feature type="region of interest" description="Disordered" evidence="8">
    <location>
        <begin position="353"/>
        <end position="377"/>
    </location>
</feature>
<dbReference type="Pfam" id="PF05504">
    <property type="entry name" value="Spore_GerAC"/>
    <property type="match status" value="1"/>
</dbReference>
<proteinExistence type="inferred from homology"/>
<dbReference type="Pfam" id="PF25198">
    <property type="entry name" value="Spore_GerAC_N"/>
    <property type="match status" value="1"/>
</dbReference>
<dbReference type="GO" id="GO:0016020">
    <property type="term" value="C:membrane"/>
    <property type="evidence" value="ECO:0007669"/>
    <property type="project" value="UniProtKB-SubCell"/>
</dbReference>
<dbReference type="EMBL" id="CP080467">
    <property type="protein sequence ID" value="UNO50463.1"/>
    <property type="molecule type" value="Genomic_DNA"/>
</dbReference>
<dbReference type="Proteomes" id="UP000829401">
    <property type="component" value="Chromosome"/>
</dbReference>
<dbReference type="PANTHER" id="PTHR35789:SF1">
    <property type="entry name" value="SPORE GERMINATION PROTEIN B3"/>
    <property type="match status" value="1"/>
</dbReference>
<evidence type="ECO:0000256" key="2">
    <source>
        <dbReference type="ARBA" id="ARBA00007886"/>
    </source>
</evidence>
<comment type="subcellular location">
    <subcellularLocation>
        <location evidence="1">Membrane</location>
        <topology evidence="1">Lipid-anchor</topology>
    </subcellularLocation>
</comment>
<gene>
    <name evidence="11" type="ORF">K1I37_08370</name>
</gene>
<organism evidence="11 12">
    <name type="scientific">Alicyclobacillus acidoterrestris (strain ATCC 49025 / DSM 3922 / CIP 106132 / NCIMB 13137 / GD3B)</name>
    <dbReference type="NCBI Taxonomy" id="1356854"/>
    <lineage>
        <taxon>Bacteria</taxon>
        <taxon>Bacillati</taxon>
        <taxon>Bacillota</taxon>
        <taxon>Bacilli</taxon>
        <taxon>Bacillales</taxon>
        <taxon>Alicyclobacillaceae</taxon>
        <taxon>Alicyclobacillus</taxon>
    </lineage>
</organism>
<dbReference type="InterPro" id="IPR057336">
    <property type="entry name" value="GerAC_N"/>
</dbReference>
<dbReference type="PANTHER" id="PTHR35789">
    <property type="entry name" value="SPORE GERMINATION PROTEIN B3"/>
    <property type="match status" value="1"/>
</dbReference>
<dbReference type="KEGG" id="aaco:K1I37_08370"/>
<reference evidence="12" key="1">
    <citation type="journal article" date="2022" name="G3 (Bethesda)">
        <title>Unveiling the complete genome sequence of Alicyclobacillus acidoterrestris DSM 3922T, a taint-producing strain.</title>
        <authorList>
            <person name="Leonardo I.C."/>
            <person name="Barreto Crespo M.T."/>
            <person name="Gaspar F.B."/>
        </authorList>
    </citation>
    <scope>NUCLEOTIDE SEQUENCE [LARGE SCALE GENOMIC DNA]</scope>
    <source>
        <strain evidence="12">DSM 3922</strain>
    </source>
</reference>
<evidence type="ECO:0000256" key="4">
    <source>
        <dbReference type="ARBA" id="ARBA00022729"/>
    </source>
</evidence>
<protein>
    <submittedName>
        <fullName evidence="11">Ger(X)C family spore germination protein</fullName>
    </submittedName>
</protein>
<dbReference type="InterPro" id="IPR046953">
    <property type="entry name" value="Spore_GerAC-like_C"/>
</dbReference>
<feature type="compositionally biased region" description="Gly residues" evidence="8">
    <location>
        <begin position="33"/>
        <end position="47"/>
    </location>
</feature>
<evidence type="ECO:0000256" key="3">
    <source>
        <dbReference type="ARBA" id="ARBA00022544"/>
    </source>
</evidence>
<keyword evidence="3" id="KW-0309">Germination</keyword>
<feature type="domain" description="Spore germination GerAC-like C-terminal" evidence="9">
    <location>
        <begin position="186"/>
        <end position="350"/>
    </location>
</feature>
<keyword evidence="5" id="KW-0472">Membrane</keyword>
<evidence type="ECO:0000256" key="7">
    <source>
        <dbReference type="ARBA" id="ARBA00023288"/>
    </source>
</evidence>
<dbReference type="InterPro" id="IPR038501">
    <property type="entry name" value="Spore_GerAC_C_sf"/>
</dbReference>
<evidence type="ECO:0000256" key="8">
    <source>
        <dbReference type="SAM" id="MobiDB-lite"/>
    </source>
</evidence>